<sequence>AAVLPSHTLVHLGWVVRNLHADGYVSAAGQEACLTIYGGHAMATGLDRLSDAFRQASVPAAPTAPPIGRRLTVTYGDLSADEVRLAPEASSEQQDGSGQHNDEATEHAVTTANAPPTAERAESEVEPLEASAWDEAAWKLFLLTPRLLLARCRDTGPVGRATLLRRIELFESGQWEQLLREAHAGAAAAGGRDVSRRADEAVLEEVCERMRQGQLSRARQALTAASLAPGDAHTLQALSDPTRRPPHRRREIPAEVLDHEPAEAVTLSVRQ</sequence>
<dbReference type="AlphaFoldDB" id="A0A812UVV3"/>
<reference evidence="2" key="1">
    <citation type="submission" date="2021-02" db="EMBL/GenBank/DDBJ databases">
        <authorList>
            <person name="Dougan E. K."/>
            <person name="Rhodes N."/>
            <person name="Thang M."/>
            <person name="Chan C."/>
        </authorList>
    </citation>
    <scope>NUCLEOTIDE SEQUENCE</scope>
</reference>
<feature type="region of interest" description="Disordered" evidence="1">
    <location>
        <begin position="229"/>
        <end position="271"/>
    </location>
</feature>
<evidence type="ECO:0000313" key="3">
    <source>
        <dbReference type="Proteomes" id="UP000649617"/>
    </source>
</evidence>
<dbReference type="EMBL" id="CAJNIZ010040372">
    <property type="protein sequence ID" value="CAE7602204.1"/>
    <property type="molecule type" value="Genomic_DNA"/>
</dbReference>
<comment type="caution">
    <text evidence="2">The sequence shown here is derived from an EMBL/GenBank/DDBJ whole genome shotgun (WGS) entry which is preliminary data.</text>
</comment>
<name>A0A812UVV3_SYMPI</name>
<feature type="compositionally biased region" description="Polar residues" evidence="1">
    <location>
        <begin position="90"/>
        <end position="99"/>
    </location>
</feature>
<accession>A0A812UVV3</accession>
<feature type="non-terminal residue" evidence="2">
    <location>
        <position position="1"/>
    </location>
</feature>
<feature type="region of interest" description="Disordered" evidence="1">
    <location>
        <begin position="85"/>
        <end position="124"/>
    </location>
</feature>
<dbReference type="Proteomes" id="UP000649617">
    <property type="component" value="Unassembled WGS sequence"/>
</dbReference>
<gene>
    <name evidence="2" type="ORF">SPIL2461_LOCUS15983</name>
</gene>
<keyword evidence="3" id="KW-1185">Reference proteome</keyword>
<protein>
    <submittedName>
        <fullName evidence="2">Uncharacterized protein</fullName>
    </submittedName>
</protein>
<organism evidence="2 3">
    <name type="scientific">Symbiodinium pilosum</name>
    <name type="common">Dinoflagellate</name>
    <dbReference type="NCBI Taxonomy" id="2952"/>
    <lineage>
        <taxon>Eukaryota</taxon>
        <taxon>Sar</taxon>
        <taxon>Alveolata</taxon>
        <taxon>Dinophyceae</taxon>
        <taxon>Suessiales</taxon>
        <taxon>Symbiodiniaceae</taxon>
        <taxon>Symbiodinium</taxon>
    </lineage>
</organism>
<evidence type="ECO:0000313" key="2">
    <source>
        <dbReference type="EMBL" id="CAE7602204.1"/>
    </source>
</evidence>
<feature type="compositionally biased region" description="Basic and acidic residues" evidence="1">
    <location>
        <begin position="251"/>
        <end position="262"/>
    </location>
</feature>
<feature type="non-terminal residue" evidence="2">
    <location>
        <position position="271"/>
    </location>
</feature>
<evidence type="ECO:0000256" key="1">
    <source>
        <dbReference type="SAM" id="MobiDB-lite"/>
    </source>
</evidence>
<proteinExistence type="predicted"/>